<accession>A0A0A8WES4</accession>
<organism evidence="1 2">
    <name type="scientific">Clostridium phage phiCD111</name>
    <dbReference type="NCBI Taxonomy" id="1582150"/>
    <lineage>
        <taxon>Viruses</taxon>
        <taxon>Duplodnaviria</taxon>
        <taxon>Heunggongvirae</taxon>
        <taxon>Uroviricota</taxon>
        <taxon>Caudoviricetes</taxon>
        <taxon>Leicestervirus</taxon>
        <taxon>Leicestervirus CD111</taxon>
    </lineage>
</organism>
<dbReference type="KEGG" id="vg:26646967"/>
<proteinExistence type="predicted"/>
<gene>
    <name evidence="1" type="ORF">PHICD111_20049</name>
</gene>
<sequence>MKEIKYNVIYFNSEALKMDKRSFDALKDARAFKKEKEKKYKNVEIIKKTIIEKLIM</sequence>
<dbReference type="OrthoDB" id="41199at10239"/>
<dbReference type="GeneID" id="26646967"/>
<evidence type="ECO:0000313" key="1">
    <source>
        <dbReference type="EMBL" id="CEK40325.1"/>
    </source>
</evidence>
<dbReference type="Proteomes" id="UP000030729">
    <property type="component" value="Genome"/>
</dbReference>
<keyword evidence="2" id="KW-1185">Reference proteome</keyword>
<evidence type="ECO:0000313" key="2">
    <source>
        <dbReference type="Proteomes" id="UP000030729"/>
    </source>
</evidence>
<reference evidence="1 2" key="1">
    <citation type="submission" date="2014-12" db="EMBL/GenBank/DDBJ databases">
        <title>Whole Genome Sequence and Molecular Characterization of Siphoviridae / Myoviridae Phage Infecting Clostridium difficile.</title>
        <authorList>
            <person name="Monot M."/>
        </authorList>
    </citation>
    <scope>NUCLEOTIDE SEQUENCE [LARGE SCALE GENOMIC DNA]</scope>
</reference>
<dbReference type="EMBL" id="LN681535">
    <property type="protein sequence ID" value="CEK40325.1"/>
    <property type="molecule type" value="Genomic_DNA"/>
</dbReference>
<name>A0A0A8WES4_9CAUD</name>
<protein>
    <submittedName>
        <fullName evidence="1">Uncharacterized protein</fullName>
    </submittedName>
</protein>
<dbReference type="RefSeq" id="YP_009208404.1">
    <property type="nucleotide sequence ID" value="NC_028905.1"/>
</dbReference>